<proteinExistence type="predicted"/>
<dbReference type="PANTHER" id="PTHR44858">
    <property type="entry name" value="TETRATRICOPEPTIDE REPEAT PROTEIN 6"/>
    <property type="match status" value="1"/>
</dbReference>
<dbReference type="InterPro" id="IPR011990">
    <property type="entry name" value="TPR-like_helical_dom_sf"/>
</dbReference>
<dbReference type="Gene3D" id="1.25.40.10">
    <property type="entry name" value="Tetratricopeptide repeat domain"/>
    <property type="match status" value="2"/>
</dbReference>
<dbReference type="Pfam" id="PF13414">
    <property type="entry name" value="TPR_11"/>
    <property type="match status" value="1"/>
</dbReference>
<keyword evidence="2 3" id="KW-0802">TPR repeat</keyword>
<evidence type="ECO:0000256" key="3">
    <source>
        <dbReference type="PROSITE-ProRule" id="PRU00339"/>
    </source>
</evidence>
<sequence>MKSKLFISVLVFAGLLSAGAAQEKNVRKAKNLLGKQNLTEAVTLIDAAVQNQETASSFEAWWTRGKIYMAIAANPLLARNYANPADVAKESLEKAAQLDPGKVLMMRQDFLNLAGMFYDQGANAFGEKAYSEALVDFEKSAQISQMEGIYDTNAVFNAALCAFNAEGELETSIKYFKEVVDAGWNNATACIYLAEAYLMNEQNAEAQATMDAGLQKFPEDKNMYLSASSIYIRTGENEKASTILNAALIKWASDPTFQRYLGVSYQNEGKEAEAETAFKKAIELDPEYMDAYIDLGNLYLQKGNRLSTEANELPLDEAEKYDAMMTQAKESFALAVPYLEKILTQDPNNLPVLQILREIYVRVGDMAKANELKAKIDELSGTGAAE</sequence>
<feature type="signal peptide" evidence="4">
    <location>
        <begin position="1"/>
        <end position="20"/>
    </location>
</feature>
<gene>
    <name evidence="5" type="ORF">IAB08_07515</name>
</gene>
<feature type="repeat" description="TPR" evidence="3">
    <location>
        <begin position="255"/>
        <end position="288"/>
    </location>
</feature>
<evidence type="ECO:0000256" key="2">
    <source>
        <dbReference type="ARBA" id="ARBA00022803"/>
    </source>
</evidence>
<keyword evidence="1" id="KW-0677">Repeat</keyword>
<dbReference type="AlphaFoldDB" id="A0A9D9DXI1"/>
<dbReference type="InterPro" id="IPR050498">
    <property type="entry name" value="Ycf3"/>
</dbReference>
<dbReference type="Pfam" id="PF14559">
    <property type="entry name" value="TPR_19"/>
    <property type="match status" value="1"/>
</dbReference>
<reference evidence="5" key="2">
    <citation type="journal article" date="2021" name="PeerJ">
        <title>Extensive microbial diversity within the chicken gut microbiome revealed by metagenomics and culture.</title>
        <authorList>
            <person name="Gilroy R."/>
            <person name="Ravi A."/>
            <person name="Getino M."/>
            <person name="Pursley I."/>
            <person name="Horton D.L."/>
            <person name="Alikhan N.F."/>
            <person name="Baker D."/>
            <person name="Gharbi K."/>
            <person name="Hall N."/>
            <person name="Watson M."/>
            <person name="Adriaenssens E.M."/>
            <person name="Foster-Nyarko E."/>
            <person name="Jarju S."/>
            <person name="Secka A."/>
            <person name="Antonio M."/>
            <person name="Oren A."/>
            <person name="Chaudhuri R.R."/>
            <person name="La Ragione R."/>
            <person name="Hildebrand F."/>
            <person name="Pallen M.J."/>
        </authorList>
    </citation>
    <scope>NUCLEOTIDE SEQUENCE</scope>
    <source>
        <strain evidence="5">2889</strain>
    </source>
</reference>
<dbReference type="InterPro" id="IPR019734">
    <property type="entry name" value="TPR_rpt"/>
</dbReference>
<evidence type="ECO:0000256" key="1">
    <source>
        <dbReference type="ARBA" id="ARBA00022737"/>
    </source>
</evidence>
<dbReference type="PROSITE" id="PS50005">
    <property type="entry name" value="TPR"/>
    <property type="match status" value="1"/>
</dbReference>
<dbReference type="SMART" id="SM00028">
    <property type="entry name" value="TPR"/>
    <property type="match status" value="4"/>
</dbReference>
<dbReference type="SUPFAM" id="SSF48452">
    <property type="entry name" value="TPR-like"/>
    <property type="match status" value="1"/>
</dbReference>
<dbReference type="EMBL" id="JADIMZ010000111">
    <property type="protein sequence ID" value="MBO8433124.1"/>
    <property type="molecule type" value="Genomic_DNA"/>
</dbReference>
<feature type="chain" id="PRO_5039020666" evidence="4">
    <location>
        <begin position="21"/>
        <end position="386"/>
    </location>
</feature>
<organism evidence="5 6">
    <name type="scientific">Candidatus Pullibacteroides excrementavium</name>
    <dbReference type="NCBI Taxonomy" id="2840905"/>
    <lineage>
        <taxon>Bacteria</taxon>
        <taxon>Pseudomonadati</taxon>
        <taxon>Bacteroidota</taxon>
        <taxon>Bacteroidia</taxon>
        <taxon>Bacteroidales</taxon>
        <taxon>Candidatus Pullibacteroides</taxon>
    </lineage>
</organism>
<keyword evidence="4" id="KW-0732">Signal</keyword>
<protein>
    <submittedName>
        <fullName evidence="5">Tetratricopeptide repeat protein</fullName>
    </submittedName>
</protein>
<accession>A0A9D9DXI1</accession>
<evidence type="ECO:0000313" key="5">
    <source>
        <dbReference type="EMBL" id="MBO8433124.1"/>
    </source>
</evidence>
<evidence type="ECO:0000313" key="6">
    <source>
        <dbReference type="Proteomes" id="UP000823612"/>
    </source>
</evidence>
<reference evidence="5" key="1">
    <citation type="submission" date="2020-10" db="EMBL/GenBank/DDBJ databases">
        <authorList>
            <person name="Gilroy R."/>
        </authorList>
    </citation>
    <scope>NUCLEOTIDE SEQUENCE</scope>
    <source>
        <strain evidence="5">2889</strain>
    </source>
</reference>
<dbReference type="Proteomes" id="UP000823612">
    <property type="component" value="Unassembled WGS sequence"/>
</dbReference>
<evidence type="ECO:0000256" key="4">
    <source>
        <dbReference type="SAM" id="SignalP"/>
    </source>
</evidence>
<dbReference type="PANTHER" id="PTHR44858:SF1">
    <property type="entry name" value="UDP-N-ACETYLGLUCOSAMINE--PEPTIDE N-ACETYLGLUCOSAMINYLTRANSFERASE SPINDLY-RELATED"/>
    <property type="match status" value="1"/>
</dbReference>
<comment type="caution">
    <text evidence="5">The sequence shown here is derived from an EMBL/GenBank/DDBJ whole genome shotgun (WGS) entry which is preliminary data.</text>
</comment>
<name>A0A9D9DXI1_9BACT</name>